<proteinExistence type="predicted"/>
<dbReference type="Proteomes" id="UP000789901">
    <property type="component" value="Unassembled WGS sequence"/>
</dbReference>
<comment type="caution">
    <text evidence="1">The sequence shown here is derived from an EMBL/GenBank/DDBJ whole genome shotgun (WGS) entry which is preliminary data.</text>
</comment>
<accession>A0ABN7VTQ2</accession>
<name>A0ABN7VTQ2_GIGMA</name>
<keyword evidence="2" id="KW-1185">Reference proteome</keyword>
<sequence>MSIIITLTNKHTNHKYWSDRMIGSVIYKAIEDIEKMVLFAENYFGFLVGVSCDMKHYEESVTALAFRNLPM</sequence>
<reference evidence="1 2" key="1">
    <citation type="submission" date="2021-06" db="EMBL/GenBank/DDBJ databases">
        <authorList>
            <person name="Kallberg Y."/>
            <person name="Tangrot J."/>
            <person name="Rosling A."/>
        </authorList>
    </citation>
    <scope>NUCLEOTIDE SEQUENCE [LARGE SCALE GENOMIC DNA]</scope>
    <source>
        <strain evidence="1 2">120-4 pot B 10/14</strain>
    </source>
</reference>
<protein>
    <submittedName>
        <fullName evidence="1">35285_t:CDS:1</fullName>
    </submittedName>
</protein>
<evidence type="ECO:0000313" key="2">
    <source>
        <dbReference type="Proteomes" id="UP000789901"/>
    </source>
</evidence>
<feature type="non-terminal residue" evidence="1">
    <location>
        <position position="71"/>
    </location>
</feature>
<evidence type="ECO:0000313" key="1">
    <source>
        <dbReference type="EMBL" id="CAG8795920.1"/>
    </source>
</evidence>
<dbReference type="EMBL" id="CAJVQB010020981">
    <property type="protein sequence ID" value="CAG8795920.1"/>
    <property type="molecule type" value="Genomic_DNA"/>
</dbReference>
<organism evidence="1 2">
    <name type="scientific">Gigaspora margarita</name>
    <dbReference type="NCBI Taxonomy" id="4874"/>
    <lineage>
        <taxon>Eukaryota</taxon>
        <taxon>Fungi</taxon>
        <taxon>Fungi incertae sedis</taxon>
        <taxon>Mucoromycota</taxon>
        <taxon>Glomeromycotina</taxon>
        <taxon>Glomeromycetes</taxon>
        <taxon>Diversisporales</taxon>
        <taxon>Gigasporaceae</taxon>
        <taxon>Gigaspora</taxon>
    </lineage>
</organism>
<gene>
    <name evidence="1" type="ORF">GMARGA_LOCUS22084</name>
</gene>